<accession>A0A8X6XU10</accession>
<proteinExistence type="predicted"/>
<dbReference type="Proteomes" id="UP000886998">
    <property type="component" value="Unassembled WGS sequence"/>
</dbReference>
<organism evidence="1 2">
    <name type="scientific">Trichonephila inaurata madagascariensis</name>
    <dbReference type="NCBI Taxonomy" id="2747483"/>
    <lineage>
        <taxon>Eukaryota</taxon>
        <taxon>Metazoa</taxon>
        <taxon>Ecdysozoa</taxon>
        <taxon>Arthropoda</taxon>
        <taxon>Chelicerata</taxon>
        <taxon>Arachnida</taxon>
        <taxon>Araneae</taxon>
        <taxon>Araneomorphae</taxon>
        <taxon>Entelegynae</taxon>
        <taxon>Araneoidea</taxon>
        <taxon>Nephilidae</taxon>
        <taxon>Trichonephila</taxon>
        <taxon>Trichonephila inaurata</taxon>
    </lineage>
</organism>
<dbReference type="OrthoDB" id="6436721at2759"/>
<sequence length="105" mass="12058">MYAMYIQSYHKDMSEGSGFILVFFSFYASTVKNRKAFDGEVEALRITLKQLSILHYKFENAVLLSDSRATIQAIGSPEKNSILSVLLCREIFRCLLKKNKKILVQ</sequence>
<dbReference type="EMBL" id="BMAV01012203">
    <property type="protein sequence ID" value="GFY58664.1"/>
    <property type="molecule type" value="Genomic_DNA"/>
</dbReference>
<evidence type="ECO:0000313" key="1">
    <source>
        <dbReference type="EMBL" id="GFY58664.1"/>
    </source>
</evidence>
<evidence type="ECO:0000313" key="2">
    <source>
        <dbReference type="Proteomes" id="UP000886998"/>
    </source>
</evidence>
<name>A0A8X6XU10_9ARAC</name>
<dbReference type="AlphaFoldDB" id="A0A8X6XU10"/>
<gene>
    <name evidence="1" type="ORF">TNIN_482961</name>
</gene>
<reference evidence="1" key="1">
    <citation type="submission" date="2020-08" db="EMBL/GenBank/DDBJ databases">
        <title>Multicomponent nature underlies the extraordinary mechanical properties of spider dragline silk.</title>
        <authorList>
            <person name="Kono N."/>
            <person name="Nakamura H."/>
            <person name="Mori M."/>
            <person name="Yoshida Y."/>
            <person name="Ohtoshi R."/>
            <person name="Malay A.D."/>
            <person name="Moran D.A.P."/>
            <person name="Tomita M."/>
            <person name="Numata K."/>
            <person name="Arakawa K."/>
        </authorList>
    </citation>
    <scope>NUCLEOTIDE SEQUENCE</scope>
</reference>
<protein>
    <submittedName>
        <fullName evidence="1">Uncharacterized protein</fullName>
    </submittedName>
</protein>
<comment type="caution">
    <text evidence="1">The sequence shown here is derived from an EMBL/GenBank/DDBJ whole genome shotgun (WGS) entry which is preliminary data.</text>
</comment>
<keyword evidence="2" id="KW-1185">Reference proteome</keyword>